<keyword evidence="3" id="KW-0540">Nuclease</keyword>
<dbReference type="PROSITE" id="PS50994">
    <property type="entry name" value="INTEGRASE"/>
    <property type="match status" value="1"/>
</dbReference>
<accession>A0A6L2LYJ0</accession>
<feature type="region of interest" description="Disordered" evidence="6">
    <location>
        <begin position="1256"/>
        <end position="1331"/>
    </location>
</feature>
<dbReference type="SUPFAM" id="SSF53098">
    <property type="entry name" value="Ribonuclease H-like"/>
    <property type="match status" value="1"/>
</dbReference>
<dbReference type="InterPro" id="IPR050951">
    <property type="entry name" value="Retrovirus_Pol_polyprotein"/>
</dbReference>
<evidence type="ECO:0000256" key="5">
    <source>
        <dbReference type="SAM" id="Coils"/>
    </source>
</evidence>
<feature type="coiled-coil region" evidence="5">
    <location>
        <begin position="811"/>
        <end position="838"/>
    </location>
</feature>
<dbReference type="Pfam" id="PF00078">
    <property type="entry name" value="RVT_1"/>
    <property type="match status" value="1"/>
</dbReference>
<evidence type="ECO:0000256" key="1">
    <source>
        <dbReference type="ARBA" id="ARBA00022679"/>
    </source>
</evidence>
<organism evidence="8">
    <name type="scientific">Tanacetum cinerariifolium</name>
    <name type="common">Dalmatian daisy</name>
    <name type="synonym">Chrysanthemum cinerariifolium</name>
    <dbReference type="NCBI Taxonomy" id="118510"/>
    <lineage>
        <taxon>Eukaryota</taxon>
        <taxon>Viridiplantae</taxon>
        <taxon>Streptophyta</taxon>
        <taxon>Embryophyta</taxon>
        <taxon>Tracheophyta</taxon>
        <taxon>Spermatophyta</taxon>
        <taxon>Magnoliopsida</taxon>
        <taxon>eudicotyledons</taxon>
        <taxon>Gunneridae</taxon>
        <taxon>Pentapetalae</taxon>
        <taxon>asterids</taxon>
        <taxon>campanulids</taxon>
        <taxon>Asterales</taxon>
        <taxon>Asteraceae</taxon>
        <taxon>Asteroideae</taxon>
        <taxon>Anthemideae</taxon>
        <taxon>Anthemidinae</taxon>
        <taxon>Tanacetum</taxon>
    </lineage>
</organism>
<dbReference type="InterPro" id="IPR043128">
    <property type="entry name" value="Rev_trsase/Diguanyl_cyclase"/>
</dbReference>
<keyword evidence="8" id="KW-0239">DNA-directed DNA polymerase</keyword>
<reference evidence="8" key="1">
    <citation type="journal article" date="2019" name="Sci. Rep.">
        <title>Draft genome of Tanacetum cinerariifolium, the natural source of mosquito coil.</title>
        <authorList>
            <person name="Yamashiro T."/>
            <person name="Shiraishi A."/>
            <person name="Satake H."/>
            <person name="Nakayama K."/>
        </authorList>
    </citation>
    <scope>NUCLEOTIDE SEQUENCE</scope>
</reference>
<dbReference type="InterPro" id="IPR012337">
    <property type="entry name" value="RNaseH-like_sf"/>
</dbReference>
<dbReference type="GO" id="GO:0003676">
    <property type="term" value="F:nucleic acid binding"/>
    <property type="evidence" value="ECO:0007669"/>
    <property type="project" value="InterPro"/>
</dbReference>
<keyword evidence="4" id="KW-0255">Endonuclease</keyword>
<dbReference type="Pfam" id="PF00665">
    <property type="entry name" value="rve"/>
    <property type="match status" value="1"/>
</dbReference>
<keyword evidence="1" id="KW-0808">Transferase</keyword>
<dbReference type="InterPro" id="IPR025724">
    <property type="entry name" value="GAG-pre-integrase_dom"/>
</dbReference>
<evidence type="ECO:0000256" key="6">
    <source>
        <dbReference type="SAM" id="MobiDB-lite"/>
    </source>
</evidence>
<feature type="compositionally biased region" description="Basic and acidic residues" evidence="6">
    <location>
        <begin position="1276"/>
        <end position="1331"/>
    </location>
</feature>
<dbReference type="InterPro" id="IPR001584">
    <property type="entry name" value="Integrase_cat-core"/>
</dbReference>
<feature type="compositionally biased region" description="Polar residues" evidence="6">
    <location>
        <begin position="1256"/>
        <end position="1274"/>
    </location>
</feature>
<sequence>MEKFFQIFQDLHFDISFADALLLMPKLTSTIKSLLTNKDKLFELAKIPLNENCSVMLLKKLPEKLGDPGKFLIPCDFPGMDVCHALADLGASINLMPLSIWKKHFLPKLTPTWMTLELADRFVTCSKGVAKDVFVKVGKFYLPTDFVFVDFEADQLVPLILGRSCLRTGRALIDVYGKEITFRVNDEDVTFNLNQTTRYSSTYDDLSVNRGNPTSTFEPILSDSSLFLTLFEGSDFILEEIDAYLKDESISPEIDHANCDPKGDICLIEKLLIDDPFQLPPMDLKQGEAVKAKSSIEEPPELELKELPSHLEYAYLEGVDKLPVIILKDLKVNEKEARLKVLKSHKRAIASKITNIKGIDPRFYTYKILMAEDYKPAVQSQRWVNLKFMRKLNDATRKDHYPLPFMDQMLERLAGNEFYCFLDGFSGYFQILINPPDQEKTTFTCPYGTFAYRRMPFGLCNAPRTFQRCMMANFHDMIEKTMKVFMDDFLVFEDSFSSCLSHLDTMLQRCEDTNLVLNWEKCHFMIKEGIVLSHKISKNKVEVDRSKVYVIAKLPYPTTVKGVRSFLGHAGFYRGFIQDFSKIARAMTHLLEKDPPFVFSKDCIDDFETLKKKLTKASILPTIYKDAHDLVKSCDSCQRQGKIFQKDEMPQNVIQVCEIFDVWGIDFMGSFLSSRGNMYILVAVDYLSKWVEARALPTNDARVVVKFLKSLFARFGTPRAIISDRGTHFCNDKFAKIFSGKIKTRWLGPFNITKVFPYGTVELSQPDGPNFKVNGHHVKHYFRGYGYCKSHKKNEQKRTREWKEYERAGNYQEKSTLIDEALKEKEDLKAKIEKFKTSSKHLTKLLDSQISAKVKTGLGYDSLFNEKEVLDVKEEDVTGTVFDNRSSDEENSLANDRFKKDEGYHAVLPPLTGNYMPPKSDLSFAGLDDFIYTFKISETVTSVTKDEKDAPKLVLPIPELIPAKIDFVKAGESVKHVKPVESIKHDIPVKPVKTVAQTKKSKMFCSSPKVDRKDWNGKMTQKLELVFTRSDRIPVSAAKPKAAASTSTAKLVNITGPKQSVNFSKSRISDVKENAVTTVKTSTGNKAYLADYQEINDEGFVSFGSSRGKITSKGKIRAEKLDFDDVYFVNELQFNLFSVSHMCDKKNCVLFTETECLVLSPNFKFLDESQVLLRVPRQSNMYSFDLQNVVPSGDLTCLFVNALINESNLWHMRLGHVNFKTMNKLVKGNLVRGLPSKIFKNDHTCVACQKGKQRKATWNQTDKNAGPQDTNGMQSLDDKAADDKPKDDTGLKTVEKPVNKEDQAYRDELDRIPSQEKEASDAADTLRKESEQGCIDQIGTTKAGSTNPVNTISNPVSLHPDAFIPAHTLLHIDQDDSQIPDLENIVELQCTGIFNSAYDDDLDIFTSPVQSVGAEADFNNMESPTIVSHIPTHRVHFDYPKDQILGDPKSAAQTKGTAKKSSGAHALVSYIHKQRRTNHKDHENCLFAYFLS</sequence>
<evidence type="ECO:0000313" key="8">
    <source>
        <dbReference type="EMBL" id="GEU66863.1"/>
    </source>
</evidence>
<dbReference type="GO" id="GO:0003887">
    <property type="term" value="F:DNA-directed DNA polymerase activity"/>
    <property type="evidence" value="ECO:0007669"/>
    <property type="project" value="UniProtKB-KW"/>
</dbReference>
<dbReference type="Gene3D" id="3.30.420.10">
    <property type="entry name" value="Ribonuclease H-like superfamily/Ribonuclease H"/>
    <property type="match status" value="1"/>
</dbReference>
<dbReference type="Gene3D" id="2.40.70.10">
    <property type="entry name" value="Acid Proteases"/>
    <property type="match status" value="1"/>
</dbReference>
<dbReference type="PANTHER" id="PTHR37984:SF5">
    <property type="entry name" value="PROTEIN NYNRIN-LIKE"/>
    <property type="match status" value="1"/>
</dbReference>
<dbReference type="InterPro" id="IPR000477">
    <property type="entry name" value="RT_dom"/>
</dbReference>
<gene>
    <name evidence="8" type="ORF">Tci_038841</name>
</gene>
<protein>
    <submittedName>
        <fullName evidence="8">DNA-directed DNA polymerase</fullName>
    </submittedName>
</protein>
<name>A0A6L2LYJ0_TANCI</name>
<dbReference type="PANTHER" id="PTHR37984">
    <property type="entry name" value="PROTEIN CBG26694"/>
    <property type="match status" value="1"/>
</dbReference>
<dbReference type="CDD" id="cd01647">
    <property type="entry name" value="RT_LTR"/>
    <property type="match status" value="1"/>
</dbReference>
<comment type="caution">
    <text evidence="8">The sequence shown here is derived from an EMBL/GenBank/DDBJ whole genome shotgun (WGS) entry which is preliminary data.</text>
</comment>
<dbReference type="InterPro" id="IPR036397">
    <property type="entry name" value="RNaseH_sf"/>
</dbReference>
<feature type="domain" description="Integrase catalytic" evidence="7">
    <location>
        <begin position="646"/>
        <end position="737"/>
    </location>
</feature>
<dbReference type="InterPro" id="IPR043502">
    <property type="entry name" value="DNA/RNA_pol_sf"/>
</dbReference>
<keyword evidence="2" id="KW-0548">Nucleotidyltransferase</keyword>
<dbReference type="FunFam" id="3.30.70.270:FF:000020">
    <property type="entry name" value="Transposon Tf2-6 polyprotein-like Protein"/>
    <property type="match status" value="1"/>
</dbReference>
<evidence type="ECO:0000259" key="7">
    <source>
        <dbReference type="PROSITE" id="PS50994"/>
    </source>
</evidence>
<dbReference type="GO" id="GO:0004519">
    <property type="term" value="F:endonuclease activity"/>
    <property type="evidence" value="ECO:0007669"/>
    <property type="project" value="UniProtKB-KW"/>
</dbReference>
<dbReference type="InterPro" id="IPR021109">
    <property type="entry name" value="Peptidase_aspartic_dom_sf"/>
</dbReference>
<keyword evidence="4" id="KW-0378">Hydrolase</keyword>
<evidence type="ECO:0000256" key="3">
    <source>
        <dbReference type="ARBA" id="ARBA00022722"/>
    </source>
</evidence>
<dbReference type="Pfam" id="PF13976">
    <property type="entry name" value="gag_pre-integrs"/>
    <property type="match status" value="1"/>
</dbReference>
<keyword evidence="5" id="KW-0175">Coiled coil</keyword>
<dbReference type="Gene3D" id="3.10.10.10">
    <property type="entry name" value="HIV Type 1 Reverse Transcriptase, subunit A, domain 1"/>
    <property type="match status" value="1"/>
</dbReference>
<dbReference type="GO" id="GO:0015074">
    <property type="term" value="P:DNA integration"/>
    <property type="evidence" value="ECO:0007669"/>
    <property type="project" value="InterPro"/>
</dbReference>
<evidence type="ECO:0000256" key="4">
    <source>
        <dbReference type="ARBA" id="ARBA00022759"/>
    </source>
</evidence>
<dbReference type="Gene3D" id="3.30.70.270">
    <property type="match status" value="2"/>
</dbReference>
<dbReference type="SUPFAM" id="SSF56672">
    <property type="entry name" value="DNA/RNA polymerases"/>
    <property type="match status" value="1"/>
</dbReference>
<dbReference type="EMBL" id="BKCJ010005458">
    <property type="protein sequence ID" value="GEU66863.1"/>
    <property type="molecule type" value="Genomic_DNA"/>
</dbReference>
<dbReference type="CDD" id="cd00303">
    <property type="entry name" value="retropepsin_like"/>
    <property type="match status" value="1"/>
</dbReference>
<proteinExistence type="predicted"/>
<evidence type="ECO:0000256" key="2">
    <source>
        <dbReference type="ARBA" id="ARBA00022695"/>
    </source>
</evidence>